<dbReference type="AlphaFoldDB" id="B5FVC1"/>
<dbReference type="OrthoDB" id="4078105at2759"/>
<sequence>MLKSKNLSALLSQSLTTLPEEPPLSTYGTTSNPPPAIFSSLLGSALGREIAASHINPNAKYLAHYQGLDSDQIASTEQQWLNSVCSGESKKKVHVILAAQTFSEYLRGCTKALDGSKPKWVTIETNDAVFLVRQIGGEEGLLLVTVATRGTPLGLLFTKTDGVYSELEKGLEGYKVA</sequence>
<dbReference type="Gene3D" id="3.30.450.30">
    <property type="entry name" value="Dynein light chain 2a, cytoplasmic"/>
    <property type="match status" value="1"/>
</dbReference>
<dbReference type="Proteomes" id="UP000001300">
    <property type="component" value="Chromosome C"/>
</dbReference>
<dbReference type="InParanoid" id="B5FVC1"/>
<evidence type="ECO:0000313" key="1">
    <source>
        <dbReference type="EMBL" id="CAR64293.1"/>
    </source>
</evidence>
<dbReference type="EMBL" id="CR382129">
    <property type="protein sequence ID" value="CAR64293.1"/>
    <property type="molecule type" value="Genomic_DNA"/>
</dbReference>
<protein>
    <submittedName>
        <fullName evidence="1">YALI0C05500p</fullName>
    </submittedName>
</protein>
<keyword evidence="2" id="KW-1185">Reference proteome</keyword>
<dbReference type="InterPro" id="IPR020233">
    <property type="entry name" value="Slm4"/>
</dbReference>
<dbReference type="HOGENOM" id="CLU_1519038_0_0_1"/>
<gene>
    <name evidence="1" type="ORF">YALI0_C05500g</name>
</gene>
<name>B5FVC1_YARLI</name>
<reference evidence="1 2" key="1">
    <citation type="journal article" date="2004" name="Nature">
        <title>Genome evolution in yeasts.</title>
        <authorList>
            <consortium name="Genolevures"/>
            <person name="Dujon B."/>
            <person name="Sherman D."/>
            <person name="Fischer G."/>
            <person name="Durrens P."/>
            <person name="Casaregola S."/>
            <person name="Lafontaine I."/>
            <person name="de Montigny J."/>
            <person name="Marck C."/>
            <person name="Neuveglise C."/>
            <person name="Talla E."/>
            <person name="Goffard N."/>
            <person name="Frangeul L."/>
            <person name="Aigle M."/>
            <person name="Anthouard V."/>
            <person name="Babour A."/>
            <person name="Barbe V."/>
            <person name="Barnay S."/>
            <person name="Blanchin S."/>
            <person name="Beckerich J.M."/>
            <person name="Beyne E."/>
            <person name="Bleykasten C."/>
            <person name="Boisrame A."/>
            <person name="Boyer J."/>
            <person name="Cattolico L."/>
            <person name="Confanioleri F."/>
            <person name="de Daruvar A."/>
            <person name="Despons L."/>
            <person name="Fabre E."/>
            <person name="Fairhead C."/>
            <person name="Ferry-Dumazet H."/>
            <person name="Groppi A."/>
            <person name="Hantraye F."/>
            <person name="Hennequin C."/>
            <person name="Jauniaux N."/>
            <person name="Joyet P."/>
            <person name="Kachouri R."/>
            <person name="Kerrest A."/>
            <person name="Koszul R."/>
            <person name="Lemaire M."/>
            <person name="Lesur I."/>
            <person name="Ma L."/>
            <person name="Muller H."/>
            <person name="Nicaud J.M."/>
            <person name="Nikolski M."/>
            <person name="Oztas S."/>
            <person name="Ozier-Kalogeropoulos O."/>
            <person name="Pellenz S."/>
            <person name="Potier S."/>
            <person name="Richard G.F."/>
            <person name="Straub M.L."/>
            <person name="Suleau A."/>
            <person name="Swennene D."/>
            <person name="Tekaia F."/>
            <person name="Wesolowski-Louvel M."/>
            <person name="Westhof E."/>
            <person name="Wirth B."/>
            <person name="Zeniou-Meyer M."/>
            <person name="Zivanovic I."/>
            <person name="Bolotin-Fukuhara M."/>
            <person name="Thierry A."/>
            <person name="Bouchier C."/>
            <person name="Caudron B."/>
            <person name="Scarpelli C."/>
            <person name="Gaillardin C."/>
            <person name="Weissenbach J."/>
            <person name="Wincker P."/>
            <person name="Souciet J.L."/>
        </authorList>
    </citation>
    <scope>NUCLEOTIDE SEQUENCE [LARGE SCALE GENOMIC DNA]</scope>
    <source>
        <strain evidence="2">CLIB 122 / E 150</strain>
    </source>
</reference>
<organism evidence="1 2">
    <name type="scientific">Yarrowia lipolytica (strain CLIB 122 / E 150)</name>
    <name type="common">Yeast</name>
    <name type="synonym">Candida lipolytica</name>
    <dbReference type="NCBI Taxonomy" id="284591"/>
    <lineage>
        <taxon>Eukaryota</taxon>
        <taxon>Fungi</taxon>
        <taxon>Dikarya</taxon>
        <taxon>Ascomycota</taxon>
        <taxon>Saccharomycotina</taxon>
        <taxon>Dipodascomycetes</taxon>
        <taxon>Dipodascales</taxon>
        <taxon>Dipodascales incertae sedis</taxon>
        <taxon>Yarrowia</taxon>
    </lineage>
</organism>
<dbReference type="Pfam" id="PF16818">
    <property type="entry name" value="SLM4"/>
    <property type="match status" value="1"/>
</dbReference>
<dbReference type="KEGG" id="yli:7009434"/>
<proteinExistence type="predicted"/>
<dbReference type="VEuPathDB" id="FungiDB:YALI0_C05500g"/>
<dbReference type="GO" id="GO:0007165">
    <property type="term" value="P:signal transduction"/>
    <property type="evidence" value="ECO:0007669"/>
    <property type="project" value="InterPro"/>
</dbReference>
<accession>B5FVC1</accession>
<dbReference type="GO" id="GO:0071986">
    <property type="term" value="C:Ragulator complex"/>
    <property type="evidence" value="ECO:0007669"/>
    <property type="project" value="InterPro"/>
</dbReference>
<evidence type="ECO:0000313" key="2">
    <source>
        <dbReference type="Proteomes" id="UP000001300"/>
    </source>
</evidence>